<keyword evidence="1" id="KW-0802">TPR repeat</keyword>
<dbReference type="InterPro" id="IPR019734">
    <property type="entry name" value="TPR_rpt"/>
</dbReference>
<evidence type="ECO:0000313" key="3">
    <source>
        <dbReference type="Proteomes" id="UP000297635"/>
    </source>
</evidence>
<reference evidence="2 3" key="1">
    <citation type="submission" date="2019-02" db="EMBL/GenBank/DDBJ databases">
        <title>Isolation and identification of novel species under the genus Muribaculum.</title>
        <authorList>
            <person name="Miyake S."/>
            <person name="Ding Y."/>
            <person name="Low A."/>
            <person name="Soh M."/>
            <person name="Seedorf H."/>
        </authorList>
    </citation>
    <scope>NUCLEOTIDE SEQUENCE [LARGE SCALE GENOMIC DNA]</scope>
    <source>
        <strain evidence="2 3">TLL-A3</strain>
    </source>
</reference>
<sequence length="341" mass="37593">MKPLSLEPVFLPATADTANIRARLKKVRAPEDSISSLLGTDFDTAYDTLRTTAAAGTAADEAAQVTSTLAEMDSVLSAAGSEGENDSQRIILHAAILQILTALHIEQNSLDDAAVTAARALSLLARDPKRKDTPFLQVLGCLLYDISHLHGERGEFKQAEREVEKSIKVFERLAKTNPDRYASPHVMALNGATSVYRNRVKQAELLAHYQAATSSYLQMLNSGVEDAAARLVESLTAEGDTLARMGRHREAIQYYSRALKYLTRLEPAFTLHQLRLSIALGKSMLSVSAMREKGVHLLNTMLHKATKINALDEHRLIVDALYHAKSRSLDILSLWHKVFPK</sequence>
<evidence type="ECO:0008006" key="4">
    <source>
        <dbReference type="Google" id="ProtNLM"/>
    </source>
</evidence>
<dbReference type="SUPFAM" id="SSF48452">
    <property type="entry name" value="TPR-like"/>
    <property type="match status" value="1"/>
</dbReference>
<organism evidence="2 3">
    <name type="scientific">Duncaniella freteri</name>
    <dbReference type="NCBI Taxonomy" id="2530391"/>
    <lineage>
        <taxon>Bacteria</taxon>
        <taxon>Pseudomonadati</taxon>
        <taxon>Bacteroidota</taxon>
        <taxon>Bacteroidia</taxon>
        <taxon>Bacteroidales</taxon>
        <taxon>Muribaculaceae</taxon>
        <taxon>Duncaniella</taxon>
    </lineage>
</organism>
<evidence type="ECO:0000256" key="1">
    <source>
        <dbReference type="PROSITE-ProRule" id="PRU00339"/>
    </source>
</evidence>
<dbReference type="EMBL" id="SJSA01000001">
    <property type="protein sequence ID" value="TGG40183.1"/>
    <property type="molecule type" value="Genomic_DNA"/>
</dbReference>
<protein>
    <recommendedName>
        <fullName evidence="4">Tetratricopeptide repeat protein</fullName>
    </recommendedName>
</protein>
<dbReference type="Gene3D" id="1.25.40.10">
    <property type="entry name" value="Tetratricopeptide repeat domain"/>
    <property type="match status" value="1"/>
</dbReference>
<feature type="repeat" description="TPR" evidence="1">
    <location>
        <begin position="232"/>
        <end position="265"/>
    </location>
</feature>
<comment type="caution">
    <text evidence="2">The sequence shown here is derived from an EMBL/GenBank/DDBJ whole genome shotgun (WGS) entry which is preliminary data.</text>
</comment>
<name>A0A4Z0V9E8_9BACT</name>
<dbReference type="InterPro" id="IPR011990">
    <property type="entry name" value="TPR-like_helical_dom_sf"/>
</dbReference>
<dbReference type="Proteomes" id="UP000297635">
    <property type="component" value="Unassembled WGS sequence"/>
</dbReference>
<dbReference type="PROSITE" id="PS50005">
    <property type="entry name" value="TPR"/>
    <property type="match status" value="1"/>
</dbReference>
<accession>A0A4Z0V9E8</accession>
<dbReference type="GeneID" id="82149245"/>
<evidence type="ECO:0000313" key="2">
    <source>
        <dbReference type="EMBL" id="TGG40183.1"/>
    </source>
</evidence>
<gene>
    <name evidence="2" type="ORF">EZ315_05515</name>
</gene>
<dbReference type="RefSeq" id="WP_135471196.1">
    <property type="nucleotide sequence ID" value="NZ_CASJDB010000004.1"/>
</dbReference>
<keyword evidence="3" id="KW-1185">Reference proteome</keyword>
<proteinExistence type="predicted"/>
<dbReference type="AlphaFoldDB" id="A0A4Z0V9E8"/>